<evidence type="ECO:0000313" key="7">
    <source>
        <dbReference type="Proteomes" id="UP000054725"/>
    </source>
</evidence>
<dbReference type="GO" id="GO:0005923">
    <property type="term" value="C:bicellular tight junction"/>
    <property type="evidence" value="ECO:0007669"/>
    <property type="project" value="TreeGrafter"/>
</dbReference>
<proteinExistence type="predicted"/>
<gene>
    <name evidence="6" type="ORF">Lnau_2172</name>
</gene>
<feature type="coiled-coil region" evidence="5">
    <location>
        <begin position="16"/>
        <end position="75"/>
    </location>
</feature>
<dbReference type="PANTHER" id="PTHR46349:SF6">
    <property type="entry name" value="MYOSIN-6-LIKE"/>
    <property type="match status" value="1"/>
</dbReference>
<dbReference type="STRING" id="45070.Lnau_2172"/>
<keyword evidence="3" id="KW-0518">Myosin</keyword>
<keyword evidence="4" id="KW-0505">Motor protein</keyword>
<comment type="caution">
    <text evidence="6">The sequence shown here is derived from an EMBL/GenBank/DDBJ whole genome shotgun (WGS) entry which is preliminary data.</text>
</comment>
<organism evidence="6 7">
    <name type="scientific">Legionella nautarum</name>
    <dbReference type="NCBI Taxonomy" id="45070"/>
    <lineage>
        <taxon>Bacteria</taxon>
        <taxon>Pseudomonadati</taxon>
        <taxon>Pseudomonadota</taxon>
        <taxon>Gammaproteobacteria</taxon>
        <taxon>Legionellales</taxon>
        <taxon>Legionellaceae</taxon>
        <taxon>Legionella</taxon>
    </lineage>
</organism>
<evidence type="ECO:0000256" key="5">
    <source>
        <dbReference type="SAM" id="Coils"/>
    </source>
</evidence>
<feature type="coiled-coil region" evidence="5">
    <location>
        <begin position="102"/>
        <end position="161"/>
    </location>
</feature>
<dbReference type="PATRIC" id="fig|45070.6.peg.2295"/>
<evidence type="ECO:0000256" key="2">
    <source>
        <dbReference type="ARBA" id="ARBA00022490"/>
    </source>
</evidence>
<name>A0A0W0WN27_9GAMM</name>
<keyword evidence="2" id="KW-0963">Cytoplasm</keyword>
<dbReference type="Proteomes" id="UP000054725">
    <property type="component" value="Unassembled WGS sequence"/>
</dbReference>
<sequence>MKKQTEDSAATLAAAVEKHGSELNQLHKELDEKKKELVAEQGEKSELTKEVKQLEEQLEETKASGEKEIEKLTAKYEAALSGLQESLKKQTEDSAATLAAAVEKHDAEFKQLDKEFKEKESAHKDSNKKLKEESKGLQNELAELRKELAIAKEEKAIKVLKFKIKDNSNLELLKNIAQAESNVDLQGIGLKAKHVNALKSEHAFKKIVKAANQRLAILSEIALEALKDEVWNSKDLRLLNQVASLREADEASNDDLLDLGLNDNNVAALRNNDYLVIAEVAKEKLDILDEEARHTLRKEVETRVDLDFLRDVSSEEIISNRGLIDIAGLDRYYVSALQDPYFYQELAGIAGKRIDGSQRAYEYLKRIIETTDDHGLLHSISRARSNADLKIGLLPEDLGAVDALVVEDAYSYLADLAEDRLHDLKREEIRRIRESVVVSDPYREAQAKAVAALKEVIARSKDDEMLISISEADSSEALEDAGLDPKLVKRVFEEKAFFELTVAAEERLERLKERRETRKEQFLTPDQYQHALTKKDKERKLKEAESNLLGIIGLDKNIQEELRTLASLSPIHIFNPGFQAAAKKHADELGVKYDNLAKNCTSMVEYLKVLRADLRDQLASLPTDVEMSASTVKLDRGHQIAIRQRRHLIGRILAKIEPELALHAPLQKLFHGDRNANNSLLQQGLVKTIKQARSGRFNLNYLGFSSDFENFGMEDKSTFFRKDYVPKGVGKRSLSLIGHRTLKYQPVHSLKPGQGRIHTINPDKPNVAGSYIEEQQASFAMSDHRKPGTFVRAPKVKFTVTKFPEGDESNPAVVTARVQFAIGMASEMLARYDAPPSRKNLIGLVSGTPLEQKYVGTALLLLGQQVPYMKFDHHAIAVSDPSVFNPETELVKGFFGGYSFSDNSFYASHFKRQPALQIYLDGVKEAMTDKYGHQETRGKVKGVLEKIEQVFLKRESKQTIEKIESDLGKPPRVP</sequence>
<dbReference type="PANTHER" id="PTHR46349">
    <property type="entry name" value="CINGULIN-LIKE PROTEIN 1-RELATED"/>
    <property type="match status" value="1"/>
</dbReference>
<keyword evidence="7" id="KW-1185">Reference proteome</keyword>
<evidence type="ECO:0000256" key="1">
    <source>
        <dbReference type="ARBA" id="ARBA00004496"/>
    </source>
</evidence>
<keyword evidence="5" id="KW-0175">Coiled coil</keyword>
<dbReference type="OrthoDB" id="5630217at2"/>
<evidence type="ECO:0000256" key="3">
    <source>
        <dbReference type="ARBA" id="ARBA00023123"/>
    </source>
</evidence>
<comment type="subcellular location">
    <subcellularLocation>
        <location evidence="1">Cytoplasm</location>
    </subcellularLocation>
</comment>
<dbReference type="EMBL" id="LNYO01000022">
    <property type="protein sequence ID" value="KTD33695.1"/>
    <property type="molecule type" value="Genomic_DNA"/>
</dbReference>
<evidence type="ECO:0000256" key="4">
    <source>
        <dbReference type="ARBA" id="ARBA00023175"/>
    </source>
</evidence>
<protein>
    <submittedName>
        <fullName evidence="6">Interaptin</fullName>
    </submittedName>
</protein>
<reference evidence="6 7" key="1">
    <citation type="submission" date="2015-11" db="EMBL/GenBank/DDBJ databases">
        <title>Genomic analysis of 38 Legionella species identifies large and diverse effector repertoires.</title>
        <authorList>
            <person name="Burstein D."/>
            <person name="Amaro F."/>
            <person name="Zusman T."/>
            <person name="Lifshitz Z."/>
            <person name="Cohen O."/>
            <person name="Gilbert J.A."/>
            <person name="Pupko T."/>
            <person name="Shuman H.A."/>
            <person name="Segal G."/>
        </authorList>
    </citation>
    <scope>NUCLEOTIDE SEQUENCE [LARGE SCALE GENOMIC DNA]</scope>
    <source>
        <strain evidence="6 7">ATCC 49506</strain>
    </source>
</reference>
<accession>A0A0W0WN27</accession>
<dbReference type="AlphaFoldDB" id="A0A0W0WN27"/>
<evidence type="ECO:0000313" key="6">
    <source>
        <dbReference type="EMBL" id="KTD33695.1"/>
    </source>
</evidence>